<dbReference type="GO" id="GO:0006508">
    <property type="term" value="P:proteolysis"/>
    <property type="evidence" value="ECO:0007669"/>
    <property type="project" value="InterPro"/>
</dbReference>
<dbReference type="Gene3D" id="1.20.1120.10">
    <property type="entry name" value="Clostridium botulinum neurotoxin b, 'coiled-coil' domain"/>
    <property type="match status" value="1"/>
</dbReference>
<dbReference type="InterPro" id="IPR054379">
    <property type="entry name" value="NTNH_H"/>
</dbReference>
<keyword evidence="1" id="KW-0843">Virulence</keyword>
<dbReference type="SUPFAM" id="SSF49899">
    <property type="entry name" value="Concanavalin A-like lectins/glucanases"/>
    <property type="match status" value="1"/>
</dbReference>
<dbReference type="GO" id="GO:0008270">
    <property type="term" value="F:zinc ion binding"/>
    <property type="evidence" value="ECO:0007669"/>
    <property type="project" value="InterPro"/>
</dbReference>
<proteinExistence type="evidence at protein level"/>
<evidence type="ECO:0007829" key="7">
    <source>
        <dbReference type="PDB" id="8BYP"/>
    </source>
</evidence>
<dbReference type="InterPro" id="IPR058583">
    <property type="entry name" value="NTNH"/>
</dbReference>
<evidence type="ECO:0000259" key="3">
    <source>
        <dbReference type="Pfam" id="PF01742"/>
    </source>
</evidence>
<organism evidence="6">
    <name type="scientific">Clostridium botulinum</name>
    <dbReference type="NCBI Taxonomy" id="1491"/>
    <lineage>
        <taxon>Bacteria</taxon>
        <taxon>Bacillati</taxon>
        <taxon>Bacillota</taxon>
        <taxon>Clostridia</taxon>
        <taxon>Eubacteriales</taxon>
        <taxon>Clostridiaceae</taxon>
        <taxon>Clostridium</taxon>
    </lineage>
</organism>
<feature type="domain" description="Clostridium neurotoxin receptor binding N-terminal" evidence="4">
    <location>
        <begin position="830"/>
        <end position="1001"/>
    </location>
</feature>
<dbReference type="Gene3D" id="2.80.10.50">
    <property type="match status" value="1"/>
</dbReference>
<protein>
    <submittedName>
        <fullName evidence="6">Ntnh/x</fullName>
    </submittedName>
</protein>
<dbReference type="Pfam" id="PF22133">
    <property type="entry name" value="Toxin_BN_H"/>
    <property type="match status" value="1"/>
</dbReference>
<dbReference type="InterPro" id="IPR000395">
    <property type="entry name" value="Bot/tetX_LC"/>
</dbReference>
<name>A0A9Y2YAG0_CLOBO</name>
<evidence type="ECO:0000259" key="5">
    <source>
        <dbReference type="Pfam" id="PF22133"/>
    </source>
</evidence>
<sequence>MDINDKLSIDSPIDNKNIIEFITFRTDTSGIQKKIKAYQIAKHIWVVPERYYAEPLNISDEYKIDGGIYNENYLTTDKERQEYLDAICILFKRINNVIEGKKLLSLLSSASPFPFKDDTNKYLLKEALLYVNEENFEFKFFTSNIILFGPGTNISKNQVLPLNGDDATSGVGSVSEICYNPFFTKKFGEYSLDPVIGLIECLLKSLYNLYGIKVSDDIKIPYKLQRALNTDKYSYINLEEALIFGGNDYKIFTEKPYWLSNDYFLKSLNTFEENKAKYEKDLKNDPNLNNELNQYLQQKYSFSISKIWSLNLTAFADIFNINIPTSFLASITFWDRSQYYKINYPNDYNIDGFVNGQWNTNLKNIEKDNNFIIFDKPKQIITYINDIFNLRYTSNLYEDNLDIESNNYYLNFMFEYDKGNNFTINQYKALLDTLDNDFIDSLPPIQGMNAQNKLTSLPIISKGTDTENINSELLLPIHYLKSQTYNLDMYSSIKFTTNIYEVVSEKNSELVYTFLPHINEIMENYSINNTIKTEEEFYNWMENLFINYSIDILEKRNSIIPGITAVLPWIGKALNILNTNNDFEEELQLSGIKGLIKEYENFIIPDMIVPDIPLDNMPRTYDDIDKKLSEIYTKNKFLFLKGYYFIVQEWWTTYYIQFIELKYLCSGAINKQQQLLITVLEKQLFYFTNNGLFPFDAMERMINEFNRSIDIFSRISQQALNNVDIFINECALFIFNNEVYPLFLNNVENNINKANDNVLNYINKATSLTEEQIKELTVKYTFSSIAEVEFFNESYFKKITNMDIKNILTNIKNINNLILSGSQINDDITIFDESGNNLNIKFDPSIRIVDGHTNVAFKLDKSSQYINIPTENINFSFMESFSIDFWLKILDSTESTTLLNCIEDDIGWKLSIQNNNLLWEMKDNLGNNFTSLFTFNINNIWHNITLSIDRLTNTFNCFLDGKLINTDNISNIFSLETNTPIEIQSDNGAILLEAFSILNYPLQQQEVLNRYREAFSNNYTRNYYGDILKYNENYQLYNKTSPDKEVKKVFTNDKDYIAIEYNQNTNNPTFFSLIQKEQSKIYVEENDEVYICVQGDPLNYITIDNNQAVLTKDINLATSFKLKTNLNKPNSLIFSENSQALRLSNRLNDENYILLDLVSKLDDEPLNIFYWEFI</sequence>
<dbReference type="PRINTS" id="PR00760">
    <property type="entry name" value="BONTOXILYSIN"/>
</dbReference>
<dbReference type="Gene3D" id="2.60.120.200">
    <property type="match status" value="1"/>
</dbReference>
<evidence type="ECO:0000259" key="4">
    <source>
        <dbReference type="Pfam" id="PF07953"/>
    </source>
</evidence>
<dbReference type="SUPFAM" id="SSF55486">
    <property type="entry name" value="Metalloproteases ('zincins'), catalytic domain"/>
    <property type="match status" value="1"/>
</dbReference>
<dbReference type="PDB" id="8QFT">
    <property type="method" value="X-ray"/>
    <property type="resolution" value="3.30 A"/>
    <property type="chains" value="A=1-1174"/>
</dbReference>
<evidence type="ECO:0000256" key="1">
    <source>
        <dbReference type="ARBA" id="ARBA00023026"/>
    </source>
</evidence>
<dbReference type="PDB" id="8BYP">
    <property type="method" value="EM"/>
    <property type="resolution" value="3.12 A"/>
    <property type="chains" value="N=1-1174"/>
</dbReference>
<dbReference type="Gene3D" id="3.90.1240.10">
    <property type="entry name" value="Metalloproteases ('zincins'), catalytic domain like"/>
    <property type="match status" value="1"/>
</dbReference>
<dbReference type="InterPro" id="IPR036248">
    <property type="entry name" value="Clostridium_toxin_transloc"/>
</dbReference>
<keyword evidence="7 8" id="KW-0002">3D-structure</keyword>
<dbReference type="EMDB" id="EMD-16330"/>
<dbReference type="InterPro" id="IPR012928">
    <property type="entry name" value="Toxin_rcpt-bd_N"/>
</dbReference>
<evidence type="ECO:0000313" key="6">
    <source>
        <dbReference type="PDB" id="8BYP"/>
    </source>
</evidence>
<feature type="coiled-coil region" evidence="2">
    <location>
        <begin position="744"/>
        <end position="771"/>
    </location>
</feature>
<evidence type="ECO:0007829" key="8">
    <source>
        <dbReference type="PDB" id="8QFT"/>
    </source>
</evidence>
<feature type="domain" description="Non-toxic nonhaemagglutinin helical" evidence="5">
    <location>
        <begin position="492"/>
        <end position="757"/>
    </location>
</feature>
<dbReference type="GO" id="GO:0004222">
    <property type="term" value="F:metalloendopeptidase activity"/>
    <property type="evidence" value="ECO:0007669"/>
    <property type="project" value="InterPro"/>
</dbReference>
<dbReference type="GO" id="GO:0005576">
    <property type="term" value="C:extracellular region"/>
    <property type="evidence" value="ECO:0007669"/>
    <property type="project" value="InterPro"/>
</dbReference>
<dbReference type="SMR" id="A0A9Y2YAG0"/>
<dbReference type="Pfam" id="PF07953">
    <property type="entry name" value="Toxin_R_bind_N"/>
    <property type="match status" value="1"/>
</dbReference>
<dbReference type="InterPro" id="IPR013320">
    <property type="entry name" value="ConA-like_dom_sf"/>
</dbReference>
<dbReference type="RefSeq" id="WP_045538950.1">
    <property type="nucleotide sequence ID" value="NZ_AP014696.1"/>
</dbReference>
<evidence type="ECO:0000256" key="2">
    <source>
        <dbReference type="SAM" id="Coils"/>
    </source>
</evidence>
<reference evidence="7 8" key="1">
    <citation type="journal article" date="2024" name="Commun Chem">
        <title>Activity of botulinum neurotoxin X and its structure when shielded by a non-toxic non-hemagglutinin protein.</title>
        <authorList>
            <person name="Martinez-Carranza M."/>
            <person name="Skerlova J."/>
            <person name="Lee P.G."/>
            <person name="Zhang J."/>
            <person name="Krc A."/>
            <person name="Sirohiwal A."/>
            <person name="Burgin D."/>
            <person name="Elliott M."/>
            <person name="Philippe J."/>
            <person name="Donald S."/>
            <person name="Hornby F."/>
            <person name="Henriksson L."/>
            <person name="Masuyer G."/>
            <person name="Kaila V.R.I."/>
            <person name="Beard M."/>
            <person name="Dong M."/>
            <person name="Stenmark P."/>
        </authorList>
    </citation>
    <scope>X-RAY CRYSTALLOGRAPHY (3.30 ANGSTROMS)</scope>
</reference>
<dbReference type="AlphaFoldDB" id="A0A9Y2YAG0"/>
<dbReference type="NCBIfam" id="NF033911">
    <property type="entry name" value="botu_NTNH"/>
    <property type="match status" value="1"/>
</dbReference>
<dbReference type="SUPFAM" id="SSF58091">
    <property type="entry name" value="Clostridium neurotoxins, 'coiled-coil' domain"/>
    <property type="match status" value="1"/>
</dbReference>
<dbReference type="Pfam" id="PF01742">
    <property type="entry name" value="Peptidase_M27"/>
    <property type="match status" value="1"/>
</dbReference>
<keyword evidence="2" id="KW-0175">Coiled coil</keyword>
<accession>A0A9Y2YAG0</accession>
<feature type="domain" description="Botulinum/Tetanus toxin catalytic chain" evidence="3">
    <location>
        <begin position="3"/>
        <end position="304"/>
    </location>
</feature>